<accession>A0ABT1G9Z4</accession>
<evidence type="ECO:0000256" key="1">
    <source>
        <dbReference type="SAM" id="MobiDB-lite"/>
    </source>
</evidence>
<organism evidence="2 3">
    <name type="scientific">Natronospira proteinivora</name>
    <dbReference type="NCBI Taxonomy" id="1807133"/>
    <lineage>
        <taxon>Bacteria</taxon>
        <taxon>Pseudomonadati</taxon>
        <taxon>Pseudomonadota</taxon>
        <taxon>Gammaproteobacteria</taxon>
        <taxon>Natronospirales</taxon>
        <taxon>Natronospiraceae</taxon>
        <taxon>Natronospira</taxon>
    </lineage>
</organism>
<feature type="region of interest" description="Disordered" evidence="1">
    <location>
        <begin position="1"/>
        <end position="56"/>
    </location>
</feature>
<gene>
    <name evidence="2" type="ORF">J2T60_002144</name>
</gene>
<dbReference type="RefSeq" id="WP_253449723.1">
    <property type="nucleotide sequence ID" value="NZ_JALJYF010000002.1"/>
</dbReference>
<feature type="compositionally biased region" description="Gly residues" evidence="1">
    <location>
        <begin position="1"/>
        <end position="12"/>
    </location>
</feature>
<dbReference type="EMBL" id="JALJYF010000002">
    <property type="protein sequence ID" value="MCP1728144.1"/>
    <property type="molecule type" value="Genomic_DNA"/>
</dbReference>
<keyword evidence="3" id="KW-1185">Reference proteome</keyword>
<dbReference type="Proteomes" id="UP001523550">
    <property type="component" value="Unassembled WGS sequence"/>
</dbReference>
<proteinExistence type="predicted"/>
<sequence>MDIQGIQGGGYYLGPARQGQAQPVAKPPEIIPPRQSDHANQAIDVPRNPGLGEAQQSLRANTLALQVRTDTPMADRRLAEAEPQASSERLVDTLDRFGVMREPAEQGQLIDTRA</sequence>
<evidence type="ECO:0000313" key="2">
    <source>
        <dbReference type="EMBL" id="MCP1728144.1"/>
    </source>
</evidence>
<name>A0ABT1G9Z4_9GAMM</name>
<reference evidence="2 3" key="1">
    <citation type="submission" date="2022-03" db="EMBL/GenBank/DDBJ databases">
        <title>Genomic Encyclopedia of Type Strains, Phase III (KMG-III): the genomes of soil and plant-associated and newly described type strains.</title>
        <authorList>
            <person name="Whitman W."/>
        </authorList>
    </citation>
    <scope>NUCLEOTIDE SEQUENCE [LARGE SCALE GENOMIC DNA]</scope>
    <source>
        <strain evidence="2 3">BSker1</strain>
    </source>
</reference>
<comment type="caution">
    <text evidence="2">The sequence shown here is derived from an EMBL/GenBank/DDBJ whole genome shotgun (WGS) entry which is preliminary data.</text>
</comment>
<protein>
    <submittedName>
        <fullName evidence="2">Uncharacterized protein</fullName>
    </submittedName>
</protein>
<evidence type="ECO:0000313" key="3">
    <source>
        <dbReference type="Proteomes" id="UP001523550"/>
    </source>
</evidence>